<sequence length="39" mass="4397">MLTVYDNFDERNLNLNRNATSTRHKKAEHGGSAFCSALN</sequence>
<organism evidence="2 3">
    <name type="scientific">Idiomarina baltica OS145</name>
    <dbReference type="NCBI Taxonomy" id="314276"/>
    <lineage>
        <taxon>Bacteria</taxon>
        <taxon>Pseudomonadati</taxon>
        <taxon>Pseudomonadota</taxon>
        <taxon>Gammaproteobacteria</taxon>
        <taxon>Alteromonadales</taxon>
        <taxon>Idiomarinaceae</taxon>
        <taxon>Idiomarina</taxon>
    </lineage>
</organism>
<proteinExistence type="predicted"/>
<dbReference type="Proteomes" id="UP000016543">
    <property type="component" value="Unassembled WGS sequence"/>
</dbReference>
<accession>A0ABM9WPF9</accession>
<evidence type="ECO:0000313" key="2">
    <source>
        <dbReference type="EMBL" id="EAQ32870.1"/>
    </source>
</evidence>
<evidence type="ECO:0000313" key="3">
    <source>
        <dbReference type="Proteomes" id="UP000016543"/>
    </source>
</evidence>
<evidence type="ECO:0000256" key="1">
    <source>
        <dbReference type="SAM" id="MobiDB-lite"/>
    </source>
</evidence>
<protein>
    <submittedName>
        <fullName evidence="2">Uncharacterized protein</fullName>
    </submittedName>
</protein>
<dbReference type="EMBL" id="AAMX01000003">
    <property type="protein sequence ID" value="EAQ32870.1"/>
    <property type="molecule type" value="Genomic_DNA"/>
</dbReference>
<gene>
    <name evidence="2" type="ORF">OS145_01887</name>
</gene>
<feature type="region of interest" description="Disordered" evidence="1">
    <location>
        <begin position="19"/>
        <end position="39"/>
    </location>
</feature>
<keyword evidence="3" id="KW-1185">Reference proteome</keyword>
<comment type="caution">
    <text evidence="2">The sequence shown here is derived from an EMBL/GenBank/DDBJ whole genome shotgun (WGS) entry which is preliminary data.</text>
</comment>
<reference evidence="2 3" key="1">
    <citation type="submission" date="2006-01" db="EMBL/GenBank/DDBJ databases">
        <authorList>
            <person name="Brettar I."/>
            <person name="Hofle M."/>
            <person name="Ferriera S."/>
            <person name="Johnson J."/>
            <person name="Kravitz S."/>
            <person name="Halpern A."/>
            <person name="Remington K."/>
            <person name="Beeson K."/>
            <person name="Tran B."/>
            <person name="Rogers Y.-H."/>
            <person name="Friedman R."/>
            <person name="Venter J.C."/>
        </authorList>
    </citation>
    <scope>NUCLEOTIDE SEQUENCE [LARGE SCALE GENOMIC DNA]</scope>
    <source>
        <strain evidence="2 3">OS145</strain>
    </source>
</reference>
<name>A0ABM9WPF9_9GAMM</name>